<gene>
    <name evidence="1" type="primary">NUD1</name>
    <name evidence="1" type="ORF">DSO57_1039032</name>
</gene>
<comment type="caution">
    <text evidence="1">The sequence shown here is derived from an EMBL/GenBank/DDBJ whole genome shotgun (WGS) entry which is preliminary data.</text>
</comment>
<reference evidence="1" key="1">
    <citation type="submission" date="2022-04" db="EMBL/GenBank/DDBJ databases">
        <title>Genome of the entomopathogenic fungus Entomophthora muscae.</title>
        <authorList>
            <person name="Elya C."/>
            <person name="Lovett B.R."/>
            <person name="Lee E."/>
            <person name="Macias A.M."/>
            <person name="Hajek A.E."/>
            <person name="De Bivort B.L."/>
            <person name="Kasson M.T."/>
            <person name="De Fine Licht H.H."/>
            <person name="Stajich J.E."/>
        </authorList>
    </citation>
    <scope>NUCLEOTIDE SEQUENCE</scope>
    <source>
        <strain evidence="1">Berkeley</strain>
    </source>
</reference>
<name>A0ACC2S0K6_9FUNG</name>
<dbReference type="EMBL" id="QTSX02006254">
    <property type="protein sequence ID" value="KAJ9055845.1"/>
    <property type="molecule type" value="Genomic_DNA"/>
</dbReference>
<evidence type="ECO:0000313" key="1">
    <source>
        <dbReference type="EMBL" id="KAJ9055845.1"/>
    </source>
</evidence>
<evidence type="ECO:0000313" key="2">
    <source>
        <dbReference type="Proteomes" id="UP001165960"/>
    </source>
</evidence>
<keyword evidence="2" id="KW-1185">Reference proteome</keyword>
<proteinExistence type="predicted"/>
<accession>A0ACC2S0K6</accession>
<organism evidence="1 2">
    <name type="scientific">Entomophthora muscae</name>
    <dbReference type="NCBI Taxonomy" id="34485"/>
    <lineage>
        <taxon>Eukaryota</taxon>
        <taxon>Fungi</taxon>
        <taxon>Fungi incertae sedis</taxon>
        <taxon>Zoopagomycota</taxon>
        <taxon>Entomophthoromycotina</taxon>
        <taxon>Entomophthoromycetes</taxon>
        <taxon>Entomophthorales</taxon>
        <taxon>Entomophthoraceae</taxon>
        <taxon>Entomophthora</taxon>
    </lineage>
</organism>
<sequence length="1063" mass="117265">MLRKPWESDELSEDWVDEDSLNAPEKVSSSDSSQEVRRTVRQGYGTVKISAAGPKLTLNKTATRTLQSGGTLIINNDSVTAASSVSSQGTVKAANHLQWKKRTKDLFTPLQLETMFNAPGAAGSGYPSIKGAPLRRISGRRTVRFKSKPSSQVNSLAPQSSAAIKDNEVKVEDMTPLKRTRSESSGRSNSIRLSHSLLFQIDYDAKTRNCLSAIASKIEGNQDNKHEFSDTEEEHASPANSANQTSLKGSLRKMSSAPSLNLTQPSPQLPRPSSYRMLTPYPPTWQWLQAQVEADYIPPETEAERLIASDGSVEADETDVLDHEWLRQVSIEPANQSYLSNIDFVDDISASQELADFVPKASSTLNSAPSSENTRLVVRHDSESSDSIPSNSLLSTVPTNLWQELFEPERREGGRGHLGPDRAADHLKRHGVLPNQVMSGELILIKPSQVGQVPKQVNNMRFNSLQMKWEPIHVPEEEDPFVGVKTLAISPQELTQQLANLNTPAKDVSPSTSHSTPKSGAFPPNQLRLFQQTPQQSPRSTPQPLPEELLSKPHILRCPKPAMLFALHSPPKNNALLTRSKLPLTTTQSLTQKHSTPTTPIRLFPSSPRLTTVTASHPPAPPLHDQAFHGWFIPTVPTTSRPFLNPVNQSTQTDPNDYIDPANSPTPTGSASRSLTSTPPLSTPRASSHRSSSDRKGSLPDPHLSFEKTPTPSFPSSIPNQSNANDLQRLFASYNPPFQQLKYITLVSAGLDSVKRFSELPNLRTLDLSRNSINELAGLAAPKLLKLKLNGNLLTHFPDHLGLSLPKLERLDVSHNQLRSIQGLGYCRNLKALAAIANHITSLSGSYNSLQILKLSENPLEIIHPSTCFASLHTLYLNNLRSPLETPSNFESIFPVLENLSLRHTQVSNCPSSRRNNTLRYIYAEGSPSIMPNLLHWASSLAFLELRRCELDSFPFELLRQMPQLVALDVSSNQIHRFEASTPTVLSRLKWLNLAANRIASIAKLYSVLLPTVPRLKALDLRENPLGTSLCLDHSDPNVSTMYQAALRSQLPCLVKLDGRRLS</sequence>
<dbReference type="Proteomes" id="UP001165960">
    <property type="component" value="Unassembled WGS sequence"/>
</dbReference>
<protein>
    <submittedName>
        <fullName evidence="1">Protein nud1</fullName>
    </submittedName>
</protein>